<dbReference type="AlphaFoldDB" id="A0A916DWU9"/>
<proteinExistence type="predicted"/>
<reference evidence="3" key="1">
    <citation type="submission" date="2022-09" db="EMBL/GenBank/DDBJ databases">
        <title>Aureispira anguillicida sp. nov., isolated from Leptocephalus of Japanese eel Anguilla japonica.</title>
        <authorList>
            <person name="Yuasa K."/>
            <person name="Mekata T."/>
            <person name="Ikunari K."/>
        </authorList>
    </citation>
    <scope>NUCLEOTIDE SEQUENCE</scope>
    <source>
        <strain evidence="3">EL160426</strain>
    </source>
</reference>
<keyword evidence="2" id="KW-0812">Transmembrane</keyword>
<dbReference type="KEGG" id="aup:AsAng_0051600"/>
<feature type="transmembrane region" description="Helical" evidence="2">
    <location>
        <begin position="20"/>
        <end position="41"/>
    </location>
</feature>
<accession>A0A916DWU9</accession>
<keyword evidence="2" id="KW-1133">Transmembrane helix</keyword>
<evidence type="ECO:0000256" key="1">
    <source>
        <dbReference type="SAM" id="MobiDB-lite"/>
    </source>
</evidence>
<organism evidence="3 4">
    <name type="scientific">Aureispira anguillae</name>
    <dbReference type="NCBI Taxonomy" id="2864201"/>
    <lineage>
        <taxon>Bacteria</taxon>
        <taxon>Pseudomonadati</taxon>
        <taxon>Bacteroidota</taxon>
        <taxon>Saprospiria</taxon>
        <taxon>Saprospirales</taxon>
        <taxon>Saprospiraceae</taxon>
        <taxon>Aureispira</taxon>
    </lineage>
</organism>
<feature type="compositionally biased region" description="Basic and acidic residues" evidence="1">
    <location>
        <begin position="125"/>
        <end position="146"/>
    </location>
</feature>
<feature type="compositionally biased region" description="Basic residues" evidence="1">
    <location>
        <begin position="75"/>
        <end position="85"/>
    </location>
</feature>
<evidence type="ECO:0000256" key="2">
    <source>
        <dbReference type="SAM" id="Phobius"/>
    </source>
</evidence>
<sequence>MRNYDFESKKEEENKKRGLIITFFVHAVVLCLAVFPLMGAIQDVDLAKNTVEFADLDNIEIEEPEVKFVDNVSNKSRKNKSNKPSKTKEDSPTPEPSPPPKPEPEPKPVETVDDKEVPSVVPNDKPNDKPVKLDKTPPKVDPKPDPKPTPSNPSGTPSEDNKPGGKATDNSHVSGDGGNDDNLQEGVFGRKVMKRPNIKGLTKKKGKIAIKVCVSQEGTVIATKYIPKFSTINESKLIAAAMRAARRYRFDVDYTAPKKQWGKLTFIFDI</sequence>
<keyword evidence="4" id="KW-1185">Reference proteome</keyword>
<dbReference type="RefSeq" id="WP_264789599.1">
    <property type="nucleotide sequence ID" value="NZ_AP026867.1"/>
</dbReference>
<keyword evidence="2" id="KW-0472">Membrane</keyword>
<name>A0A916DWU9_9BACT</name>
<evidence type="ECO:0000313" key="4">
    <source>
        <dbReference type="Proteomes" id="UP001060919"/>
    </source>
</evidence>
<feature type="region of interest" description="Disordered" evidence="1">
    <location>
        <begin position="70"/>
        <end position="191"/>
    </location>
</feature>
<gene>
    <name evidence="3" type="ORF">AsAng_0051600</name>
</gene>
<evidence type="ECO:0008006" key="5">
    <source>
        <dbReference type="Google" id="ProtNLM"/>
    </source>
</evidence>
<dbReference type="Proteomes" id="UP001060919">
    <property type="component" value="Chromosome"/>
</dbReference>
<protein>
    <recommendedName>
        <fullName evidence="5">Energy transducer TonB</fullName>
    </recommendedName>
</protein>
<feature type="compositionally biased region" description="Basic and acidic residues" evidence="1">
    <location>
        <begin position="102"/>
        <end position="117"/>
    </location>
</feature>
<dbReference type="EMBL" id="AP026867">
    <property type="protein sequence ID" value="BDS14381.1"/>
    <property type="molecule type" value="Genomic_DNA"/>
</dbReference>
<evidence type="ECO:0000313" key="3">
    <source>
        <dbReference type="EMBL" id="BDS14381.1"/>
    </source>
</evidence>